<evidence type="ECO:0000313" key="7">
    <source>
        <dbReference type="EMBL" id="EFJ43910.1"/>
    </source>
</evidence>
<feature type="domain" description="PPIase FKBP-type" evidence="6">
    <location>
        <begin position="11"/>
        <end position="98"/>
    </location>
</feature>
<accession>D8U8E0</accession>
<dbReference type="STRING" id="3068.D8U8E0"/>
<evidence type="ECO:0000256" key="2">
    <source>
        <dbReference type="ARBA" id="ARBA00013194"/>
    </source>
</evidence>
<evidence type="ECO:0000256" key="4">
    <source>
        <dbReference type="ARBA" id="ARBA00023235"/>
    </source>
</evidence>
<proteinExistence type="predicted"/>
<dbReference type="GeneID" id="9621775"/>
<dbReference type="InParanoid" id="D8U8E0"/>
<dbReference type="KEGG" id="vcn:VOLCADRAFT_47514"/>
<comment type="catalytic activity">
    <reaction evidence="1 5">
        <text>[protein]-peptidylproline (omega=180) = [protein]-peptidylproline (omega=0)</text>
        <dbReference type="Rhea" id="RHEA:16237"/>
        <dbReference type="Rhea" id="RHEA-COMP:10747"/>
        <dbReference type="Rhea" id="RHEA-COMP:10748"/>
        <dbReference type="ChEBI" id="CHEBI:83833"/>
        <dbReference type="ChEBI" id="CHEBI:83834"/>
        <dbReference type="EC" id="5.2.1.8"/>
    </reaction>
</comment>
<reference evidence="7 8" key="1">
    <citation type="journal article" date="2010" name="Science">
        <title>Genomic analysis of organismal complexity in the multicellular green alga Volvox carteri.</title>
        <authorList>
            <person name="Prochnik S.E."/>
            <person name="Umen J."/>
            <person name="Nedelcu A.M."/>
            <person name="Hallmann A."/>
            <person name="Miller S.M."/>
            <person name="Nishii I."/>
            <person name="Ferris P."/>
            <person name="Kuo A."/>
            <person name="Mitros T."/>
            <person name="Fritz-Laylin L.K."/>
            <person name="Hellsten U."/>
            <person name="Chapman J."/>
            <person name="Simakov O."/>
            <person name="Rensing S.A."/>
            <person name="Terry A."/>
            <person name="Pangilinan J."/>
            <person name="Kapitonov V."/>
            <person name="Jurka J."/>
            <person name="Salamov A."/>
            <person name="Shapiro H."/>
            <person name="Schmutz J."/>
            <person name="Grimwood J."/>
            <person name="Lindquist E."/>
            <person name="Lucas S."/>
            <person name="Grigoriev I.V."/>
            <person name="Schmitt R."/>
            <person name="Kirk D."/>
            <person name="Rokhsar D.S."/>
        </authorList>
    </citation>
    <scope>NUCLEOTIDE SEQUENCE [LARGE SCALE GENOMIC DNA]</scope>
    <source>
        <strain evidence="8">f. Nagariensis / Eve</strain>
    </source>
</reference>
<dbReference type="RefSeq" id="XP_002954922.1">
    <property type="nucleotide sequence ID" value="XM_002954876.1"/>
</dbReference>
<dbReference type="InterPro" id="IPR044609">
    <property type="entry name" value="FKBP2/11"/>
</dbReference>
<evidence type="ECO:0000313" key="8">
    <source>
        <dbReference type="Proteomes" id="UP000001058"/>
    </source>
</evidence>
<dbReference type="SUPFAM" id="SSF54534">
    <property type="entry name" value="FKBP-like"/>
    <property type="match status" value="1"/>
</dbReference>
<dbReference type="EC" id="5.2.1.8" evidence="2 5"/>
<protein>
    <recommendedName>
        <fullName evidence="2 5">peptidylprolyl isomerase</fullName>
        <ecNumber evidence="2 5">5.2.1.8</ecNumber>
    </recommendedName>
</protein>
<evidence type="ECO:0000256" key="1">
    <source>
        <dbReference type="ARBA" id="ARBA00000971"/>
    </source>
</evidence>
<dbReference type="GO" id="GO:0003755">
    <property type="term" value="F:peptidyl-prolyl cis-trans isomerase activity"/>
    <property type="evidence" value="ECO:0007669"/>
    <property type="project" value="UniProtKB-KW"/>
</dbReference>
<dbReference type="EMBL" id="GL378368">
    <property type="protein sequence ID" value="EFJ43910.1"/>
    <property type="molecule type" value="Genomic_DNA"/>
</dbReference>
<dbReference type="eggNOG" id="KOG0549">
    <property type="taxonomic scope" value="Eukaryota"/>
</dbReference>
<dbReference type="InterPro" id="IPR046357">
    <property type="entry name" value="PPIase_dom_sf"/>
</dbReference>
<dbReference type="Proteomes" id="UP000001058">
    <property type="component" value="Unassembled WGS sequence"/>
</dbReference>
<feature type="non-terminal residue" evidence="7">
    <location>
        <position position="101"/>
    </location>
</feature>
<dbReference type="InterPro" id="IPR001179">
    <property type="entry name" value="PPIase_FKBP_dom"/>
</dbReference>
<evidence type="ECO:0000256" key="3">
    <source>
        <dbReference type="ARBA" id="ARBA00023110"/>
    </source>
</evidence>
<evidence type="ECO:0000256" key="5">
    <source>
        <dbReference type="PROSITE-ProRule" id="PRU00277"/>
    </source>
</evidence>
<name>D8U8E0_VOLCA</name>
<sequence>PERCDEKAEDGKWVSVHYAGKLADGTEFDNSYSRNDPITFQIGSNRVIPGWEEGIRGMCAGEKRHLEIPPHLGYGDEGIGPIPGGATLFFDVELVGISEEP</sequence>
<dbReference type="Pfam" id="PF00254">
    <property type="entry name" value="FKBP_C"/>
    <property type="match status" value="1"/>
</dbReference>
<keyword evidence="3 5" id="KW-0697">Rotamase</keyword>
<dbReference type="FunFam" id="3.10.50.40:FF:000006">
    <property type="entry name" value="Peptidyl-prolyl cis-trans isomerase"/>
    <property type="match status" value="1"/>
</dbReference>
<dbReference type="PANTHER" id="PTHR45779">
    <property type="entry name" value="PEPTIDYLPROLYL ISOMERASE"/>
    <property type="match status" value="1"/>
</dbReference>
<organism evidence="8">
    <name type="scientific">Volvox carteri f. nagariensis</name>
    <dbReference type="NCBI Taxonomy" id="3068"/>
    <lineage>
        <taxon>Eukaryota</taxon>
        <taxon>Viridiplantae</taxon>
        <taxon>Chlorophyta</taxon>
        <taxon>core chlorophytes</taxon>
        <taxon>Chlorophyceae</taxon>
        <taxon>CS clade</taxon>
        <taxon>Chlamydomonadales</taxon>
        <taxon>Volvocaceae</taxon>
        <taxon>Volvox</taxon>
    </lineage>
</organism>
<gene>
    <name evidence="7" type="ORF">VOLCADRAFT_47514</name>
</gene>
<dbReference type="PROSITE" id="PS50059">
    <property type="entry name" value="FKBP_PPIASE"/>
    <property type="match status" value="1"/>
</dbReference>
<dbReference type="Gene3D" id="3.10.50.40">
    <property type="match status" value="1"/>
</dbReference>
<dbReference type="AlphaFoldDB" id="D8U8E0"/>
<keyword evidence="8" id="KW-1185">Reference proteome</keyword>
<dbReference type="OrthoDB" id="1902587at2759"/>
<keyword evidence="4 5" id="KW-0413">Isomerase</keyword>
<feature type="non-terminal residue" evidence="7">
    <location>
        <position position="1"/>
    </location>
</feature>
<dbReference type="GO" id="GO:0005783">
    <property type="term" value="C:endoplasmic reticulum"/>
    <property type="evidence" value="ECO:0007669"/>
    <property type="project" value="TreeGrafter"/>
</dbReference>
<evidence type="ECO:0000259" key="6">
    <source>
        <dbReference type="PROSITE" id="PS50059"/>
    </source>
</evidence>
<dbReference type="PANTHER" id="PTHR45779:SF6">
    <property type="entry name" value="PEPTIDYL-PROLYL CIS-TRANS ISOMERASE FKBP15-1"/>
    <property type="match status" value="1"/>
</dbReference>